<keyword evidence="2" id="KW-1185">Reference proteome</keyword>
<reference evidence="1 2" key="1">
    <citation type="submission" date="2016-03" db="EMBL/GenBank/DDBJ databases">
        <title>Choanephora cucurbitarum.</title>
        <authorList>
            <person name="Min B."/>
            <person name="Park H."/>
            <person name="Park J.-H."/>
            <person name="Shin H.-D."/>
            <person name="Choi I.-G."/>
        </authorList>
    </citation>
    <scope>NUCLEOTIDE SEQUENCE [LARGE SCALE GENOMIC DNA]</scope>
    <source>
        <strain evidence="1 2">KUS-F28377</strain>
    </source>
</reference>
<dbReference type="AlphaFoldDB" id="A0A1C7NIC0"/>
<comment type="caution">
    <text evidence="1">The sequence shown here is derived from an EMBL/GenBank/DDBJ whole genome shotgun (WGS) entry which is preliminary data.</text>
</comment>
<dbReference type="EMBL" id="LUGH01000146">
    <property type="protein sequence ID" value="OBZ88539.1"/>
    <property type="molecule type" value="Genomic_DNA"/>
</dbReference>
<proteinExistence type="predicted"/>
<dbReference type="Proteomes" id="UP000093000">
    <property type="component" value="Unassembled WGS sequence"/>
</dbReference>
<name>A0A1C7NIC0_9FUNG</name>
<sequence length="441" mass="50247">MTKRKSKSENTYSIWLESASKLVPPYDYFAFAELANNSEPLTNSSYHQLLLKALSQANMTNTNNITSAINKFKSRNVVNSAFNKSYTEYWNARSSSESSAHLREESTSVIKEVQDSVFSTIRKRIKMTLASEDDAFESSSSNNQNTSTEELDIANHFKEGNTQFKLFTGSSLLNLDDNRLTGLVDEEILQEIKDNTALPPFQLSEAATTLLAKLGESVPSSRKLRCIIRKSIGENDDFDLMEMYDINFIETLSNHYPSSPLLGTQLERTTAVNTTIIILSNLFIDVNDVIGFKWYEVRTHMTENQKWDGVGFSVNNKKLTPVLIEFSGGIKFNNNVTKENHDVVKLSSACERSIDYITATTDLTVPVPEYVVRFYDAHIYLESVIKLDEDFYVRRTYTAVPIPSRPALLQQFLAKTEDMYRWKNAVITLIKIVDEKQMHYH</sequence>
<organism evidence="1 2">
    <name type="scientific">Choanephora cucurbitarum</name>
    <dbReference type="NCBI Taxonomy" id="101091"/>
    <lineage>
        <taxon>Eukaryota</taxon>
        <taxon>Fungi</taxon>
        <taxon>Fungi incertae sedis</taxon>
        <taxon>Mucoromycota</taxon>
        <taxon>Mucoromycotina</taxon>
        <taxon>Mucoromycetes</taxon>
        <taxon>Mucorales</taxon>
        <taxon>Mucorineae</taxon>
        <taxon>Choanephoraceae</taxon>
        <taxon>Choanephoroideae</taxon>
        <taxon>Choanephora</taxon>
    </lineage>
</organism>
<protein>
    <submittedName>
        <fullName evidence="1">Uncharacterized protein</fullName>
    </submittedName>
</protein>
<accession>A0A1C7NIC0</accession>
<dbReference type="OrthoDB" id="2286618at2759"/>
<gene>
    <name evidence="1" type="ORF">A0J61_03418</name>
</gene>
<evidence type="ECO:0000313" key="2">
    <source>
        <dbReference type="Proteomes" id="UP000093000"/>
    </source>
</evidence>
<evidence type="ECO:0000313" key="1">
    <source>
        <dbReference type="EMBL" id="OBZ88539.1"/>
    </source>
</evidence>
<dbReference type="InParanoid" id="A0A1C7NIC0"/>